<dbReference type="Proteomes" id="UP001283361">
    <property type="component" value="Unassembled WGS sequence"/>
</dbReference>
<comment type="caution">
    <text evidence="1">The sequence shown here is derived from an EMBL/GenBank/DDBJ whole genome shotgun (WGS) entry which is preliminary data.</text>
</comment>
<organism evidence="1 2">
    <name type="scientific">Elysia crispata</name>
    <name type="common">lettuce slug</name>
    <dbReference type="NCBI Taxonomy" id="231223"/>
    <lineage>
        <taxon>Eukaryota</taxon>
        <taxon>Metazoa</taxon>
        <taxon>Spiralia</taxon>
        <taxon>Lophotrochozoa</taxon>
        <taxon>Mollusca</taxon>
        <taxon>Gastropoda</taxon>
        <taxon>Heterobranchia</taxon>
        <taxon>Euthyneura</taxon>
        <taxon>Panpulmonata</taxon>
        <taxon>Sacoglossa</taxon>
        <taxon>Placobranchoidea</taxon>
        <taxon>Plakobranchidae</taxon>
        <taxon>Elysia</taxon>
    </lineage>
</organism>
<name>A0AAE0ZBY6_9GAST</name>
<evidence type="ECO:0000313" key="2">
    <source>
        <dbReference type="Proteomes" id="UP001283361"/>
    </source>
</evidence>
<dbReference type="AlphaFoldDB" id="A0AAE0ZBY6"/>
<accession>A0AAE0ZBY6</accession>
<evidence type="ECO:0000313" key="1">
    <source>
        <dbReference type="EMBL" id="KAK3766582.1"/>
    </source>
</evidence>
<keyword evidence="2" id="KW-1185">Reference proteome</keyword>
<protein>
    <submittedName>
        <fullName evidence="1">Uncharacterized protein</fullName>
    </submittedName>
</protein>
<proteinExistence type="predicted"/>
<sequence>MLGRDVLHVLCKRLPTRAGWLSYLQMSTLAERGMVLNFFITVLQVNVSRAWYGSELLYTTQPYQSVVWFSSSL</sequence>
<gene>
    <name evidence="1" type="ORF">RRG08_042362</name>
</gene>
<dbReference type="EMBL" id="JAWDGP010004208">
    <property type="protein sequence ID" value="KAK3766582.1"/>
    <property type="molecule type" value="Genomic_DNA"/>
</dbReference>
<dbReference type="EMBL" id="JAWDGP010004208">
    <property type="protein sequence ID" value="KAK3766581.1"/>
    <property type="molecule type" value="Genomic_DNA"/>
</dbReference>
<reference evidence="1" key="1">
    <citation type="journal article" date="2023" name="G3 (Bethesda)">
        <title>A reference genome for the long-term kleptoplast-retaining sea slug Elysia crispata morphotype clarki.</title>
        <authorList>
            <person name="Eastman K.E."/>
            <person name="Pendleton A.L."/>
            <person name="Shaikh M.A."/>
            <person name="Suttiyut T."/>
            <person name="Ogas R."/>
            <person name="Tomko P."/>
            <person name="Gavelis G."/>
            <person name="Widhalm J.R."/>
            <person name="Wisecaver J.H."/>
        </authorList>
    </citation>
    <scope>NUCLEOTIDE SEQUENCE</scope>
    <source>
        <strain evidence="1">ECLA1</strain>
    </source>
</reference>